<reference evidence="2" key="2">
    <citation type="submission" date="2020-09" db="EMBL/GenBank/DDBJ databases">
        <authorList>
            <person name="Sun Q."/>
            <person name="Zhou Y."/>
        </authorList>
    </citation>
    <scope>NUCLEOTIDE SEQUENCE</scope>
    <source>
        <strain evidence="2">CGMCC 1.12408</strain>
    </source>
</reference>
<sequence>MSMFNWLDQSKEEWDNRASFWNSRSKEMWEKGSRKDILPFLGKHLEGKSKVLDVGCGDGYASYKLHMMGHEVIGVDISVEMIEKAKERTSAIPFLIANIENLPIDSNTMDAALCINVLEWVENPANALTELSRVLKPNGFLVAGILGPTAGPRAVSFPKVYGIDTISNSMMPWEFYKLSQELGFELVNDFGVFKKEVKKQHYEDLPVMLKQALSFMWVFLLCKREV</sequence>
<dbReference type="InterPro" id="IPR029063">
    <property type="entry name" value="SAM-dependent_MTases_sf"/>
</dbReference>
<keyword evidence="2" id="KW-0489">Methyltransferase</keyword>
<dbReference type="SUPFAM" id="SSF53335">
    <property type="entry name" value="S-adenosyl-L-methionine-dependent methyltransferases"/>
    <property type="match status" value="1"/>
</dbReference>
<reference evidence="2" key="1">
    <citation type="journal article" date="2014" name="Int. J. Syst. Evol. Microbiol.">
        <title>Complete genome sequence of Corynebacterium casei LMG S-19264T (=DSM 44701T), isolated from a smear-ripened cheese.</title>
        <authorList>
            <consortium name="US DOE Joint Genome Institute (JGI-PGF)"/>
            <person name="Walter F."/>
            <person name="Albersmeier A."/>
            <person name="Kalinowski J."/>
            <person name="Ruckert C."/>
        </authorList>
    </citation>
    <scope>NUCLEOTIDE SEQUENCE</scope>
    <source>
        <strain evidence="2">CGMCC 1.12408</strain>
    </source>
</reference>
<dbReference type="GO" id="GO:0032259">
    <property type="term" value="P:methylation"/>
    <property type="evidence" value="ECO:0007669"/>
    <property type="project" value="UniProtKB-KW"/>
</dbReference>
<organism evidence="2 3">
    <name type="scientific">Ornithinibacillus halotolerans</name>
    <dbReference type="NCBI Taxonomy" id="1274357"/>
    <lineage>
        <taxon>Bacteria</taxon>
        <taxon>Bacillati</taxon>
        <taxon>Bacillota</taxon>
        <taxon>Bacilli</taxon>
        <taxon>Bacillales</taxon>
        <taxon>Bacillaceae</taxon>
        <taxon>Ornithinibacillus</taxon>
    </lineage>
</organism>
<gene>
    <name evidence="2" type="ORF">GCM10008025_29590</name>
</gene>
<proteinExistence type="predicted"/>
<dbReference type="GO" id="GO:0008757">
    <property type="term" value="F:S-adenosylmethionine-dependent methyltransferase activity"/>
    <property type="evidence" value="ECO:0007669"/>
    <property type="project" value="InterPro"/>
</dbReference>
<dbReference type="RefSeq" id="WP_188385450.1">
    <property type="nucleotide sequence ID" value="NZ_BMEY01000017.1"/>
</dbReference>
<protein>
    <submittedName>
        <fullName evidence="2">Methyltransferase</fullName>
    </submittedName>
</protein>
<accession>A0A916S5L5</accession>
<name>A0A916S5L5_9BACI</name>
<dbReference type="AlphaFoldDB" id="A0A916S5L5"/>
<dbReference type="EMBL" id="BMEY01000017">
    <property type="protein sequence ID" value="GGA84531.1"/>
    <property type="molecule type" value="Genomic_DNA"/>
</dbReference>
<feature type="domain" description="Methyltransferase type 11" evidence="1">
    <location>
        <begin position="52"/>
        <end position="142"/>
    </location>
</feature>
<evidence type="ECO:0000313" key="3">
    <source>
        <dbReference type="Proteomes" id="UP000613512"/>
    </source>
</evidence>
<dbReference type="PANTHER" id="PTHR43861">
    <property type="entry name" value="TRANS-ACONITATE 2-METHYLTRANSFERASE-RELATED"/>
    <property type="match status" value="1"/>
</dbReference>
<dbReference type="Proteomes" id="UP000613512">
    <property type="component" value="Unassembled WGS sequence"/>
</dbReference>
<evidence type="ECO:0000259" key="1">
    <source>
        <dbReference type="Pfam" id="PF08241"/>
    </source>
</evidence>
<dbReference type="CDD" id="cd02440">
    <property type="entry name" value="AdoMet_MTases"/>
    <property type="match status" value="1"/>
</dbReference>
<evidence type="ECO:0000313" key="2">
    <source>
        <dbReference type="EMBL" id="GGA84531.1"/>
    </source>
</evidence>
<dbReference type="InterPro" id="IPR013216">
    <property type="entry name" value="Methyltransf_11"/>
</dbReference>
<keyword evidence="2" id="KW-0808">Transferase</keyword>
<dbReference type="Pfam" id="PF08241">
    <property type="entry name" value="Methyltransf_11"/>
    <property type="match status" value="1"/>
</dbReference>
<comment type="caution">
    <text evidence="2">The sequence shown here is derived from an EMBL/GenBank/DDBJ whole genome shotgun (WGS) entry which is preliminary data.</text>
</comment>
<keyword evidence="3" id="KW-1185">Reference proteome</keyword>
<dbReference type="Gene3D" id="3.40.50.150">
    <property type="entry name" value="Vaccinia Virus protein VP39"/>
    <property type="match status" value="1"/>
</dbReference>